<accession>A0A8S0PZP4</accession>
<dbReference type="Gramene" id="OE9A075068T1">
    <property type="protein sequence ID" value="OE9A075068C1"/>
    <property type="gene ID" value="OE9A075068"/>
</dbReference>
<gene>
    <name evidence="1" type="ORF">OLEA9_A075068</name>
</gene>
<comment type="caution">
    <text evidence="1">The sequence shown here is derived from an EMBL/GenBank/DDBJ whole genome shotgun (WGS) entry which is preliminary data.</text>
</comment>
<reference evidence="1 2" key="1">
    <citation type="submission" date="2019-12" db="EMBL/GenBank/DDBJ databases">
        <authorList>
            <person name="Alioto T."/>
            <person name="Alioto T."/>
            <person name="Gomez Garrido J."/>
        </authorList>
    </citation>
    <scope>NUCLEOTIDE SEQUENCE [LARGE SCALE GENOMIC DNA]</scope>
</reference>
<protein>
    <submittedName>
        <fullName evidence="1">Uncharacterized protein</fullName>
    </submittedName>
</protein>
<evidence type="ECO:0000313" key="2">
    <source>
        <dbReference type="Proteomes" id="UP000594638"/>
    </source>
</evidence>
<keyword evidence="2" id="KW-1185">Reference proteome</keyword>
<name>A0A8S0PZP4_OLEEU</name>
<dbReference type="AlphaFoldDB" id="A0A8S0PZP4"/>
<evidence type="ECO:0000313" key="1">
    <source>
        <dbReference type="EMBL" id="CAA2960090.1"/>
    </source>
</evidence>
<dbReference type="Proteomes" id="UP000594638">
    <property type="component" value="Unassembled WGS sequence"/>
</dbReference>
<dbReference type="EMBL" id="CACTIH010000369">
    <property type="protein sequence ID" value="CAA2960090.1"/>
    <property type="molecule type" value="Genomic_DNA"/>
</dbReference>
<sequence>MPLPSLVCMSSSHYLDLAMEYVTRELMNTLLAGQRKAFAADLSVYTVGMFDQNTCRATKHMNTLTVEKRTGFVTKLEFISEEWRMLTSLTPILVEEKRVEDHKTNPIAPNSKMTIVDPDSAFAVLQATLTPRKDATY</sequence>
<organism evidence="1 2">
    <name type="scientific">Olea europaea subsp. europaea</name>
    <dbReference type="NCBI Taxonomy" id="158383"/>
    <lineage>
        <taxon>Eukaryota</taxon>
        <taxon>Viridiplantae</taxon>
        <taxon>Streptophyta</taxon>
        <taxon>Embryophyta</taxon>
        <taxon>Tracheophyta</taxon>
        <taxon>Spermatophyta</taxon>
        <taxon>Magnoliopsida</taxon>
        <taxon>eudicotyledons</taxon>
        <taxon>Gunneridae</taxon>
        <taxon>Pentapetalae</taxon>
        <taxon>asterids</taxon>
        <taxon>lamiids</taxon>
        <taxon>Lamiales</taxon>
        <taxon>Oleaceae</taxon>
        <taxon>Oleeae</taxon>
        <taxon>Olea</taxon>
    </lineage>
</organism>
<proteinExistence type="predicted"/>